<evidence type="ECO:0000313" key="2">
    <source>
        <dbReference type="Proteomes" id="UP000193560"/>
    </source>
</evidence>
<dbReference type="AlphaFoldDB" id="A0A1X2IRQ0"/>
<proteinExistence type="predicted"/>
<comment type="caution">
    <text evidence="1">The sequence shown here is derived from an EMBL/GenBank/DDBJ whole genome shotgun (WGS) entry which is preliminary data.</text>
</comment>
<gene>
    <name evidence="1" type="ORF">BCR42DRAFT_368947</name>
</gene>
<dbReference type="CDD" id="cd22785">
    <property type="entry name" value="DPBB_MltA-like"/>
    <property type="match status" value="1"/>
</dbReference>
<sequence length="212" mass="23738">MVTTFFSPHHAAPIEGMSLRNCYDHATLTFYWIPKEGDSDMTNDGRTVTLDGPKTKDLMGTDGKSIAKVAEITYDKFQMEGTGLLENGILVNLGGSKDKFQKVDRTSDPFGIGSNENPLTPWVSVASNDLKRGTLLYVKELDGVQLPYGQVHNGCVRVDDEGWSFGKCQIDFFTLQFSAYKDLDNKIPEKVTCMYKSLIFVIVNYLSITFYK</sequence>
<dbReference type="OrthoDB" id="5985073at2759"/>
<reference evidence="1 2" key="1">
    <citation type="submission" date="2016-07" db="EMBL/GenBank/DDBJ databases">
        <title>Pervasive Adenine N6-methylation of Active Genes in Fungi.</title>
        <authorList>
            <consortium name="DOE Joint Genome Institute"/>
            <person name="Mondo S.J."/>
            <person name="Dannebaum R.O."/>
            <person name="Kuo R.C."/>
            <person name="Labutti K."/>
            <person name="Haridas S."/>
            <person name="Kuo A."/>
            <person name="Salamov A."/>
            <person name="Ahrendt S.R."/>
            <person name="Lipzen A."/>
            <person name="Sullivan W."/>
            <person name="Andreopoulos W.B."/>
            <person name="Clum A."/>
            <person name="Lindquist E."/>
            <person name="Daum C."/>
            <person name="Ramamoorthy G.K."/>
            <person name="Gryganskyi A."/>
            <person name="Culley D."/>
            <person name="Magnuson J.K."/>
            <person name="James T.Y."/>
            <person name="O'Malley M.A."/>
            <person name="Stajich J.E."/>
            <person name="Spatafora J.W."/>
            <person name="Visel A."/>
            <person name="Grigoriev I.V."/>
        </authorList>
    </citation>
    <scope>NUCLEOTIDE SEQUENCE [LARGE SCALE GENOMIC DNA]</scope>
    <source>
        <strain evidence="1 2">NRRL 1336</strain>
    </source>
</reference>
<name>A0A1X2IRQ0_9FUNG</name>
<accession>A0A1X2IRQ0</accession>
<keyword evidence="2" id="KW-1185">Reference proteome</keyword>
<organism evidence="1 2">
    <name type="scientific">Absidia repens</name>
    <dbReference type="NCBI Taxonomy" id="90262"/>
    <lineage>
        <taxon>Eukaryota</taxon>
        <taxon>Fungi</taxon>
        <taxon>Fungi incertae sedis</taxon>
        <taxon>Mucoromycota</taxon>
        <taxon>Mucoromycotina</taxon>
        <taxon>Mucoromycetes</taxon>
        <taxon>Mucorales</taxon>
        <taxon>Cunninghamellaceae</taxon>
        <taxon>Absidia</taxon>
    </lineage>
</organism>
<evidence type="ECO:0008006" key="3">
    <source>
        <dbReference type="Google" id="ProtNLM"/>
    </source>
</evidence>
<dbReference type="Proteomes" id="UP000193560">
    <property type="component" value="Unassembled WGS sequence"/>
</dbReference>
<evidence type="ECO:0000313" key="1">
    <source>
        <dbReference type="EMBL" id="ORZ21212.1"/>
    </source>
</evidence>
<protein>
    <recommendedName>
        <fullName evidence="3">3D domain-containing protein</fullName>
    </recommendedName>
</protein>
<dbReference type="EMBL" id="MCGE01000005">
    <property type="protein sequence ID" value="ORZ21212.1"/>
    <property type="molecule type" value="Genomic_DNA"/>
</dbReference>